<keyword evidence="5" id="KW-0479">Metal-binding</keyword>
<dbReference type="PANTHER" id="PTHR23114">
    <property type="entry name" value="M7GPPPN-MRNA HYDROLASE"/>
    <property type="match status" value="1"/>
</dbReference>
<evidence type="ECO:0000256" key="8">
    <source>
        <dbReference type="ARBA" id="ARBA00023211"/>
    </source>
</evidence>
<feature type="compositionally biased region" description="Low complexity" evidence="9">
    <location>
        <begin position="256"/>
        <end position="269"/>
    </location>
</feature>
<dbReference type="PROSITE" id="PS00893">
    <property type="entry name" value="NUDIX_BOX"/>
    <property type="match status" value="1"/>
</dbReference>
<evidence type="ECO:0000259" key="10">
    <source>
        <dbReference type="PROSITE" id="PS51462"/>
    </source>
</evidence>
<dbReference type="GO" id="GO:0005737">
    <property type="term" value="C:cytoplasm"/>
    <property type="evidence" value="ECO:0007669"/>
    <property type="project" value="UniProtKB-SubCell"/>
</dbReference>
<dbReference type="PANTHER" id="PTHR23114:SF17">
    <property type="entry name" value="M7GPPPN-MRNA HYDROLASE"/>
    <property type="match status" value="1"/>
</dbReference>
<dbReference type="GO" id="GO:0003723">
    <property type="term" value="F:RNA binding"/>
    <property type="evidence" value="ECO:0007669"/>
    <property type="project" value="UniProtKB-KW"/>
</dbReference>
<dbReference type="GO" id="GO:0030145">
    <property type="term" value="F:manganese ion binding"/>
    <property type="evidence" value="ECO:0007669"/>
    <property type="project" value="InterPro"/>
</dbReference>
<dbReference type="PROSITE" id="PS51462">
    <property type="entry name" value="NUDIX"/>
    <property type="match status" value="1"/>
</dbReference>
<dbReference type="InterPro" id="IPR020084">
    <property type="entry name" value="NUDIX_hydrolase_CS"/>
</dbReference>
<evidence type="ECO:0000256" key="9">
    <source>
        <dbReference type="SAM" id="MobiDB-lite"/>
    </source>
</evidence>
<evidence type="ECO:0000313" key="11">
    <source>
        <dbReference type="EMBL" id="KAK4538889.1"/>
    </source>
</evidence>
<comment type="cofactor">
    <cofactor evidence="1">
        <name>Mn(2+)</name>
        <dbReference type="ChEBI" id="CHEBI:29035"/>
    </cofactor>
</comment>
<dbReference type="SUPFAM" id="SSF55811">
    <property type="entry name" value="Nudix"/>
    <property type="match status" value="1"/>
</dbReference>
<sequence length="592" mass="66522">MSTASSTSSAHEQQQQPKRSLQDIYDELALKFFLNLPDSELLSWERVFIQLQQAWWYYYDTLCERYTYLPKIKERQFIEQFFRHSDVLQSQVKEVPQLYAQFKTYLGNIPVAGVILLNSDRSHVLMVKSYGKHGSWGFVRGKLDENETEVQCAVREAKEEAGFDCSHLINSQQYIQAVSNGKQVTLFLVDNTPTDYAFHCTTRYEVGEIGWIPIGALPSKKSPQGSAEYTFGNVLIFAIKLREWLKQQQRPDQKQRQQQQQHHNTQAQRSHSVGTHSRAIEHSQQSAERASYDSVQVENQKPSPHQQQQSANPQRKSKRGNQQQQQHPVNIAETDSSTQFATPAPRQQQPRAQQQQPHSANKHSNNRNRRGQQHPAGYKSDDALTFGDDATSGGWNAEAMFKLNEERFGLKSTVPDDEIKHETSSSEVQHSHHNGKHRANTRSTEQHLNTVSSVPASPAHTKQANKNKQKLPPHSSGKPSKPRSQHQQRTDRRSHGGQFAAFAGSSGDDELDFAHDHARVVASYAQLQAGSSNHTTLPPVEKSLETQPQPQLPTSDKQQAEPAAPASDSISISSAFSMSGLLSKITSGLSLG</sequence>
<evidence type="ECO:0000256" key="2">
    <source>
        <dbReference type="ARBA" id="ARBA00004496"/>
    </source>
</evidence>
<dbReference type="Proteomes" id="UP001324115">
    <property type="component" value="Unassembled WGS sequence"/>
</dbReference>
<accession>A0AAN7DU44</accession>
<keyword evidence="6" id="KW-0378">Hydrolase</keyword>
<dbReference type="InterPro" id="IPR044099">
    <property type="entry name" value="Dcp2_NUDIX"/>
</dbReference>
<feature type="compositionally biased region" description="Polar residues" evidence="9">
    <location>
        <begin position="545"/>
        <end position="557"/>
    </location>
</feature>
<feature type="compositionally biased region" description="Basic residues" evidence="9">
    <location>
        <begin position="360"/>
        <end position="372"/>
    </location>
</feature>
<evidence type="ECO:0000313" key="12">
    <source>
        <dbReference type="Proteomes" id="UP001324115"/>
    </source>
</evidence>
<keyword evidence="12" id="KW-1185">Reference proteome</keyword>
<reference evidence="11 12" key="1">
    <citation type="journal article" date="2023" name="G3 (Bethesda)">
        <title>A haplotype-resolved chromosome-scale genome for Quercus rubra L. provides insights into the genetics of adaptive traits for red oak species.</title>
        <authorList>
            <person name="Kapoor B."/>
            <person name="Jenkins J."/>
            <person name="Schmutz J."/>
            <person name="Zhebentyayeva T."/>
            <person name="Kuelheim C."/>
            <person name="Coggeshall M."/>
            <person name="Heim C."/>
            <person name="Lasky J.R."/>
            <person name="Leites L."/>
            <person name="Islam-Faridi N."/>
            <person name="Romero-Severson J."/>
            <person name="DeLeo V.L."/>
            <person name="Lucas S.M."/>
            <person name="Lazic D."/>
            <person name="Gailing O."/>
            <person name="Carlson J."/>
            <person name="Staton M."/>
        </authorList>
    </citation>
    <scope>NUCLEOTIDE SEQUENCE [LARGE SCALE GENOMIC DNA]</scope>
    <source>
        <strain evidence="11">Pseudo-F2</strain>
    </source>
</reference>
<keyword evidence="4" id="KW-0963">Cytoplasm</keyword>
<evidence type="ECO:0000256" key="1">
    <source>
        <dbReference type="ARBA" id="ARBA00001936"/>
    </source>
</evidence>
<evidence type="ECO:0000256" key="5">
    <source>
        <dbReference type="ARBA" id="ARBA00022723"/>
    </source>
</evidence>
<proteinExistence type="inferred from homology"/>
<dbReference type="GO" id="GO:0000184">
    <property type="term" value="P:nuclear-transcribed mRNA catabolic process, nonsense-mediated decay"/>
    <property type="evidence" value="ECO:0007669"/>
    <property type="project" value="InterPro"/>
</dbReference>
<dbReference type="AlphaFoldDB" id="A0AAN7DU44"/>
<dbReference type="GO" id="GO:0000290">
    <property type="term" value="P:deadenylation-dependent decapping of nuclear-transcribed mRNA"/>
    <property type="evidence" value="ECO:0007669"/>
    <property type="project" value="InterPro"/>
</dbReference>
<dbReference type="Pfam" id="PF00293">
    <property type="entry name" value="NUDIX"/>
    <property type="match status" value="1"/>
</dbReference>
<evidence type="ECO:0000256" key="6">
    <source>
        <dbReference type="ARBA" id="ARBA00022801"/>
    </source>
</evidence>
<feature type="region of interest" description="Disordered" evidence="9">
    <location>
        <begin position="530"/>
        <end position="568"/>
    </location>
</feature>
<dbReference type="InterPro" id="IPR007722">
    <property type="entry name" value="DCP2_BoxA"/>
</dbReference>
<dbReference type="GO" id="GO:0140933">
    <property type="term" value="F:5'-(N(7)-methylguanosine 5'-triphospho)-[mRNA] hydrolase activity"/>
    <property type="evidence" value="ECO:0007669"/>
    <property type="project" value="InterPro"/>
</dbReference>
<protein>
    <recommendedName>
        <fullName evidence="10">Nudix hydrolase domain-containing protein</fullName>
    </recommendedName>
</protein>
<feature type="compositionally biased region" description="Basic residues" evidence="9">
    <location>
        <begin position="431"/>
        <end position="440"/>
    </location>
</feature>
<feature type="domain" description="Nudix hydrolase" evidence="10">
    <location>
        <begin position="107"/>
        <end position="235"/>
    </location>
</feature>
<feature type="compositionally biased region" description="Low complexity" evidence="9">
    <location>
        <begin position="343"/>
        <end position="357"/>
    </location>
</feature>
<comment type="similarity">
    <text evidence="3">Belongs to the Nudix hydrolase family. DCP2 subfamily.</text>
</comment>
<comment type="caution">
    <text evidence="11">The sequence shown here is derived from an EMBL/GenBank/DDBJ whole genome shotgun (WGS) entry which is preliminary data.</text>
</comment>
<feature type="compositionally biased region" description="Polar residues" evidence="9">
    <location>
        <begin position="441"/>
        <end position="462"/>
    </location>
</feature>
<dbReference type="FunFam" id="3.90.79.10:FF:000003">
    <property type="entry name" value="M7GpppN-mRNA hydrolase isoform 2"/>
    <property type="match status" value="1"/>
</dbReference>
<feature type="region of interest" description="Disordered" evidence="9">
    <location>
        <begin position="413"/>
        <end position="505"/>
    </location>
</feature>
<comment type="subcellular location">
    <subcellularLocation>
        <location evidence="2">Cytoplasm</location>
    </subcellularLocation>
</comment>
<name>A0AAN7DU44_QUERU</name>
<feature type="region of interest" description="Disordered" evidence="9">
    <location>
        <begin position="247"/>
        <end position="385"/>
    </location>
</feature>
<evidence type="ECO:0000256" key="3">
    <source>
        <dbReference type="ARBA" id="ARBA00005279"/>
    </source>
</evidence>
<keyword evidence="8" id="KW-0464">Manganese</keyword>
<dbReference type="CDD" id="cd03672">
    <property type="entry name" value="NUDIX_Dcp2p_Nudt20"/>
    <property type="match status" value="1"/>
</dbReference>
<feature type="compositionally biased region" description="Low complexity" evidence="9">
    <location>
        <begin position="496"/>
        <end position="505"/>
    </location>
</feature>
<keyword evidence="7" id="KW-0694">RNA-binding</keyword>
<dbReference type="Gene3D" id="1.10.10.1050">
    <property type="entry name" value="Dcp2, box A domain"/>
    <property type="match status" value="1"/>
</dbReference>
<dbReference type="InterPro" id="IPR015797">
    <property type="entry name" value="NUDIX_hydrolase-like_dom_sf"/>
</dbReference>
<dbReference type="EMBL" id="JAXUIC010000779">
    <property type="protein sequence ID" value="KAK4538889.1"/>
    <property type="molecule type" value="Genomic_DNA"/>
</dbReference>
<gene>
    <name evidence="11" type="ORF">RGQ29_032240</name>
</gene>
<feature type="compositionally biased region" description="Polar residues" evidence="9">
    <location>
        <begin position="282"/>
        <end position="341"/>
    </location>
</feature>
<dbReference type="Gene3D" id="3.90.79.10">
    <property type="entry name" value="Nucleoside Triphosphate Pyrophosphohydrolase"/>
    <property type="match status" value="1"/>
</dbReference>
<dbReference type="InterPro" id="IPR036189">
    <property type="entry name" value="DCP2_BoxA_sf"/>
</dbReference>
<dbReference type="Pfam" id="PF05026">
    <property type="entry name" value="DCP2"/>
    <property type="match status" value="1"/>
</dbReference>
<dbReference type="InterPro" id="IPR000086">
    <property type="entry name" value="NUDIX_hydrolase_dom"/>
</dbReference>
<dbReference type="SMART" id="SM01125">
    <property type="entry name" value="DCP2"/>
    <property type="match status" value="1"/>
</dbReference>
<dbReference type="SUPFAM" id="SSF140586">
    <property type="entry name" value="Dcp2 domain-like"/>
    <property type="match status" value="1"/>
</dbReference>
<evidence type="ECO:0000256" key="4">
    <source>
        <dbReference type="ARBA" id="ARBA00022490"/>
    </source>
</evidence>
<organism evidence="11 12">
    <name type="scientific">Quercus rubra</name>
    <name type="common">Northern red oak</name>
    <name type="synonym">Quercus borealis</name>
    <dbReference type="NCBI Taxonomy" id="3512"/>
    <lineage>
        <taxon>Eukaryota</taxon>
        <taxon>Viridiplantae</taxon>
        <taxon>Streptophyta</taxon>
        <taxon>Embryophyta</taxon>
        <taxon>Tracheophyta</taxon>
        <taxon>Spermatophyta</taxon>
        <taxon>Magnoliopsida</taxon>
        <taxon>eudicotyledons</taxon>
        <taxon>Gunneridae</taxon>
        <taxon>Pentapetalae</taxon>
        <taxon>rosids</taxon>
        <taxon>fabids</taxon>
        <taxon>Fagales</taxon>
        <taxon>Fagaceae</taxon>
        <taxon>Quercus</taxon>
    </lineage>
</organism>
<evidence type="ECO:0000256" key="7">
    <source>
        <dbReference type="ARBA" id="ARBA00022884"/>
    </source>
</evidence>